<dbReference type="AlphaFoldDB" id="A0A0L7QLD9"/>
<comment type="similarity">
    <text evidence="2">Belongs to the rad17/RAD24 family.</text>
</comment>
<keyword evidence="6" id="KW-0539">Nucleus</keyword>
<dbReference type="PANTHER" id="PTHR12172">
    <property type="entry name" value="CELL CYCLE CHECKPOINT PROTEIN RAD17"/>
    <property type="match status" value="1"/>
</dbReference>
<proteinExistence type="inferred from homology"/>
<organism evidence="8 9">
    <name type="scientific">Habropoda laboriosa</name>
    <dbReference type="NCBI Taxonomy" id="597456"/>
    <lineage>
        <taxon>Eukaryota</taxon>
        <taxon>Metazoa</taxon>
        <taxon>Ecdysozoa</taxon>
        <taxon>Arthropoda</taxon>
        <taxon>Hexapoda</taxon>
        <taxon>Insecta</taxon>
        <taxon>Pterygota</taxon>
        <taxon>Neoptera</taxon>
        <taxon>Endopterygota</taxon>
        <taxon>Hymenoptera</taxon>
        <taxon>Apocrita</taxon>
        <taxon>Aculeata</taxon>
        <taxon>Apoidea</taxon>
        <taxon>Anthophila</taxon>
        <taxon>Apidae</taxon>
        <taxon>Habropoda</taxon>
    </lineage>
</organism>
<dbReference type="Proteomes" id="UP000053825">
    <property type="component" value="Unassembled WGS sequence"/>
</dbReference>
<dbReference type="InterPro" id="IPR004582">
    <property type="entry name" value="Checkpoint_prot_Rad17_Rad24"/>
</dbReference>
<evidence type="ECO:0000256" key="5">
    <source>
        <dbReference type="ARBA" id="ARBA00022840"/>
    </source>
</evidence>
<evidence type="ECO:0000256" key="1">
    <source>
        <dbReference type="ARBA" id="ARBA00004123"/>
    </source>
</evidence>
<dbReference type="GO" id="GO:0003689">
    <property type="term" value="F:DNA clamp loader activity"/>
    <property type="evidence" value="ECO:0007669"/>
    <property type="project" value="TreeGrafter"/>
</dbReference>
<dbReference type="EMBL" id="KQ414924">
    <property type="protein sequence ID" value="KOC59428.1"/>
    <property type="molecule type" value="Genomic_DNA"/>
</dbReference>
<dbReference type="CDD" id="cd00009">
    <property type="entry name" value="AAA"/>
    <property type="match status" value="1"/>
</dbReference>
<evidence type="ECO:0000256" key="4">
    <source>
        <dbReference type="ARBA" id="ARBA00022763"/>
    </source>
</evidence>
<keyword evidence="5" id="KW-0067">ATP-binding</keyword>
<gene>
    <name evidence="8" type="ORF">WH47_11057</name>
</gene>
<evidence type="ECO:0000256" key="2">
    <source>
        <dbReference type="ARBA" id="ARBA00006168"/>
    </source>
</evidence>
<dbReference type="SUPFAM" id="SSF52540">
    <property type="entry name" value="P-loop containing nucleoside triphosphate hydrolases"/>
    <property type="match status" value="1"/>
</dbReference>
<keyword evidence="9" id="KW-1185">Reference proteome</keyword>
<evidence type="ECO:0000256" key="7">
    <source>
        <dbReference type="ARBA" id="ARBA00023306"/>
    </source>
</evidence>
<dbReference type="Pfam" id="PF03215">
    <property type="entry name" value="Rad17"/>
    <property type="match status" value="1"/>
</dbReference>
<evidence type="ECO:0000256" key="6">
    <source>
        <dbReference type="ARBA" id="ARBA00023242"/>
    </source>
</evidence>
<dbReference type="GO" id="GO:0033314">
    <property type="term" value="P:mitotic DNA replication checkpoint signaling"/>
    <property type="evidence" value="ECO:0007669"/>
    <property type="project" value="TreeGrafter"/>
</dbReference>
<dbReference type="GO" id="GO:0006281">
    <property type="term" value="P:DNA repair"/>
    <property type="evidence" value="ECO:0007669"/>
    <property type="project" value="InterPro"/>
</dbReference>
<dbReference type="GO" id="GO:0000077">
    <property type="term" value="P:DNA damage checkpoint signaling"/>
    <property type="evidence" value="ECO:0007669"/>
    <property type="project" value="TreeGrafter"/>
</dbReference>
<dbReference type="GO" id="GO:0005524">
    <property type="term" value="F:ATP binding"/>
    <property type="evidence" value="ECO:0007669"/>
    <property type="project" value="UniProtKB-KW"/>
</dbReference>
<dbReference type="OrthoDB" id="10265971at2759"/>
<evidence type="ECO:0000313" key="8">
    <source>
        <dbReference type="EMBL" id="KOC59428.1"/>
    </source>
</evidence>
<keyword evidence="4" id="KW-0227">DNA damage</keyword>
<dbReference type="PANTHER" id="PTHR12172:SF0">
    <property type="entry name" value="CELL CYCLE CHECKPOINT PROTEIN RAD17"/>
    <property type="match status" value="1"/>
</dbReference>
<keyword evidence="7" id="KW-0131">Cell cycle</keyword>
<evidence type="ECO:0000313" key="9">
    <source>
        <dbReference type="Proteomes" id="UP000053825"/>
    </source>
</evidence>
<dbReference type="Gene3D" id="3.40.50.300">
    <property type="entry name" value="P-loop containing nucleotide triphosphate hydrolases"/>
    <property type="match status" value="1"/>
</dbReference>
<comment type="subcellular location">
    <subcellularLocation>
        <location evidence="1">Nucleus</location>
    </subcellularLocation>
</comment>
<dbReference type="InterPro" id="IPR027417">
    <property type="entry name" value="P-loop_NTPase"/>
</dbReference>
<reference evidence="8 9" key="1">
    <citation type="submission" date="2015-07" db="EMBL/GenBank/DDBJ databases">
        <title>The genome of Habropoda laboriosa.</title>
        <authorList>
            <person name="Pan H."/>
            <person name="Kapheim K."/>
        </authorList>
    </citation>
    <scope>NUCLEOTIDE SEQUENCE [LARGE SCALE GENOMIC DNA]</scope>
    <source>
        <strain evidence="8">0110345459</strain>
    </source>
</reference>
<protein>
    <submittedName>
        <fullName evidence="8">Cell cycle checkpoint protein RAD17</fullName>
    </submittedName>
</protein>
<dbReference type="GO" id="GO:0003682">
    <property type="term" value="F:chromatin binding"/>
    <property type="evidence" value="ECO:0007669"/>
    <property type="project" value="TreeGrafter"/>
</dbReference>
<keyword evidence="3" id="KW-0547">Nucleotide-binding</keyword>
<evidence type="ECO:0000256" key="3">
    <source>
        <dbReference type="ARBA" id="ARBA00022741"/>
    </source>
</evidence>
<sequence>MPSFDHEPVKKRPGLTCTTSQTVETNVSQAPNICDIIPKRRNNLSALLKACEPQKSSEVVVSRQKQQEILDWLQYKVRRGRPSVLILSGPSGCGKTTAIKVLAKENNFNVIEWITPIDQAMDENNRIIRQKDQFEEFLIRATRYKSVLSNYQNRLLLVKDFPNFFFGDKESFFSLLEKYFEFGKEPIVFICTEVGNSKVLQTLFPPNIKEKFGIDLINVNSVTQTAMKNALKRIADTLNLIAGDILNTSQHKVDEILSNNVGDVRNAVLNLIFISLKVPNEQENKCNIREETLGLLHAVGRVINPKRIQTENCWKFVHDPDEIAAFFQSQATVFLRFLQENYLNTMRGIEEVNTCADILSSADVLNSEWRDPNLTTITLSFCVRGMMVKNEKPVSGWNPVRKPPNDRVDMQRCLAAAEVRWYDSIINTKSKSTMELPDVDIETAIE</sequence>
<accession>A0A0L7QLD9</accession>
<dbReference type="STRING" id="597456.A0A0L7QLD9"/>
<name>A0A0L7QLD9_9HYME</name>
<dbReference type="GO" id="GO:0005634">
    <property type="term" value="C:nucleus"/>
    <property type="evidence" value="ECO:0007669"/>
    <property type="project" value="UniProtKB-SubCell"/>
</dbReference>